<keyword evidence="3" id="KW-1185">Reference proteome</keyword>
<accession>A0A6G1GF07</accession>
<dbReference type="AlphaFoldDB" id="A0A6G1GF07"/>
<evidence type="ECO:0000313" key="3">
    <source>
        <dbReference type="Proteomes" id="UP000504638"/>
    </source>
</evidence>
<dbReference type="GeneID" id="54414307"/>
<evidence type="ECO:0008006" key="5">
    <source>
        <dbReference type="Google" id="ProtNLM"/>
    </source>
</evidence>
<evidence type="ECO:0000313" key="4">
    <source>
        <dbReference type="RefSeq" id="XP_033538122.1"/>
    </source>
</evidence>
<feature type="chain" id="PRO_5044632072" description="Secreted protein" evidence="1">
    <location>
        <begin position="35"/>
        <end position="112"/>
    </location>
</feature>
<gene>
    <name evidence="2 4" type="ORF">P152DRAFT_126359</name>
</gene>
<keyword evidence="1" id="KW-0732">Signal</keyword>
<organism evidence="2">
    <name type="scientific">Eremomyces bilateralis CBS 781.70</name>
    <dbReference type="NCBI Taxonomy" id="1392243"/>
    <lineage>
        <taxon>Eukaryota</taxon>
        <taxon>Fungi</taxon>
        <taxon>Dikarya</taxon>
        <taxon>Ascomycota</taxon>
        <taxon>Pezizomycotina</taxon>
        <taxon>Dothideomycetes</taxon>
        <taxon>Dothideomycetes incertae sedis</taxon>
        <taxon>Eremomycetales</taxon>
        <taxon>Eremomycetaceae</taxon>
        <taxon>Eremomyces</taxon>
    </lineage>
</organism>
<feature type="signal peptide" evidence="1">
    <location>
        <begin position="1"/>
        <end position="34"/>
    </location>
</feature>
<reference evidence="4" key="3">
    <citation type="submission" date="2025-04" db="UniProtKB">
        <authorList>
            <consortium name="RefSeq"/>
        </authorList>
    </citation>
    <scope>IDENTIFICATION</scope>
    <source>
        <strain evidence="4">CBS 781.70</strain>
    </source>
</reference>
<proteinExistence type="predicted"/>
<evidence type="ECO:0000256" key="1">
    <source>
        <dbReference type="SAM" id="SignalP"/>
    </source>
</evidence>
<dbReference type="EMBL" id="ML975150">
    <property type="protein sequence ID" value="KAF1816491.1"/>
    <property type="molecule type" value="Genomic_DNA"/>
</dbReference>
<evidence type="ECO:0000313" key="2">
    <source>
        <dbReference type="EMBL" id="KAF1816491.1"/>
    </source>
</evidence>
<dbReference type="Proteomes" id="UP000504638">
    <property type="component" value="Unplaced"/>
</dbReference>
<sequence length="112" mass="12174">MMSGFAAIVAVRISMPIVLRSAVAIATTLSVVGARPSTTNAKRRRPVACNPFSSRLDSNTVSPASLSMPVIPTLPSIFETNPPCFRGGIDFRFVFLATPLLRLRLDPTFYFD</sequence>
<protein>
    <recommendedName>
        <fullName evidence="5">Secreted protein</fullName>
    </recommendedName>
</protein>
<reference evidence="4" key="2">
    <citation type="submission" date="2020-04" db="EMBL/GenBank/DDBJ databases">
        <authorList>
            <consortium name="NCBI Genome Project"/>
        </authorList>
    </citation>
    <scope>NUCLEOTIDE SEQUENCE</scope>
    <source>
        <strain evidence="4">CBS 781.70</strain>
    </source>
</reference>
<name>A0A6G1GF07_9PEZI</name>
<dbReference type="RefSeq" id="XP_033538122.1">
    <property type="nucleotide sequence ID" value="XM_033673737.1"/>
</dbReference>
<reference evidence="2 4" key="1">
    <citation type="submission" date="2020-01" db="EMBL/GenBank/DDBJ databases">
        <authorList>
            <consortium name="DOE Joint Genome Institute"/>
            <person name="Haridas S."/>
            <person name="Albert R."/>
            <person name="Binder M."/>
            <person name="Bloem J."/>
            <person name="Labutti K."/>
            <person name="Salamov A."/>
            <person name="Andreopoulos B."/>
            <person name="Baker S.E."/>
            <person name="Barry K."/>
            <person name="Bills G."/>
            <person name="Bluhm B.H."/>
            <person name="Cannon C."/>
            <person name="Castanera R."/>
            <person name="Culley D.E."/>
            <person name="Daum C."/>
            <person name="Ezra D."/>
            <person name="Gonzalez J.B."/>
            <person name="Henrissat B."/>
            <person name="Kuo A."/>
            <person name="Liang C."/>
            <person name="Lipzen A."/>
            <person name="Lutzoni F."/>
            <person name="Magnuson J."/>
            <person name="Mondo S."/>
            <person name="Nolan M."/>
            <person name="Ohm R."/>
            <person name="Pangilinan J."/>
            <person name="Park H.-J."/>
            <person name="Ramirez L."/>
            <person name="Alfaro M."/>
            <person name="Sun H."/>
            <person name="Tritt A."/>
            <person name="Yoshinaga Y."/>
            <person name="Zwiers L.-H."/>
            <person name="Turgeon B.G."/>
            <person name="Goodwin S.B."/>
            <person name="Spatafora J.W."/>
            <person name="Crous P.W."/>
            <person name="Grigoriev I.V."/>
        </authorList>
    </citation>
    <scope>NUCLEOTIDE SEQUENCE</scope>
    <source>
        <strain evidence="2 4">CBS 781.70</strain>
    </source>
</reference>